<feature type="transmembrane region" description="Helical" evidence="1">
    <location>
        <begin position="195"/>
        <end position="224"/>
    </location>
</feature>
<feature type="transmembrane region" description="Helical" evidence="1">
    <location>
        <begin position="109"/>
        <end position="127"/>
    </location>
</feature>
<evidence type="ECO:0000256" key="1">
    <source>
        <dbReference type="SAM" id="Phobius"/>
    </source>
</evidence>
<keyword evidence="1" id="KW-0472">Membrane</keyword>
<feature type="transmembrane region" description="Helical" evidence="1">
    <location>
        <begin position="34"/>
        <end position="49"/>
    </location>
</feature>
<feature type="transmembrane region" description="Helical" evidence="1">
    <location>
        <begin position="12"/>
        <end position="28"/>
    </location>
</feature>
<evidence type="ECO:0000313" key="2">
    <source>
        <dbReference type="EMBL" id="VAW88620.1"/>
    </source>
</evidence>
<feature type="transmembrane region" description="Helical" evidence="1">
    <location>
        <begin position="170"/>
        <end position="188"/>
    </location>
</feature>
<feature type="transmembrane region" description="Helical" evidence="1">
    <location>
        <begin position="56"/>
        <end position="76"/>
    </location>
</feature>
<protein>
    <submittedName>
        <fullName evidence="2">Uncharacterized protein</fullName>
    </submittedName>
</protein>
<name>A0A3B0ZHS6_9ZZZZ</name>
<dbReference type="EMBL" id="UOFO01000149">
    <property type="protein sequence ID" value="VAW88620.1"/>
    <property type="molecule type" value="Genomic_DNA"/>
</dbReference>
<proteinExistence type="predicted"/>
<keyword evidence="1" id="KW-1133">Transmembrane helix</keyword>
<accession>A0A3B0ZHS6</accession>
<reference evidence="2" key="1">
    <citation type="submission" date="2018-06" db="EMBL/GenBank/DDBJ databases">
        <authorList>
            <person name="Zhirakovskaya E."/>
        </authorList>
    </citation>
    <scope>NUCLEOTIDE SEQUENCE</scope>
</reference>
<keyword evidence="1" id="KW-0812">Transmembrane</keyword>
<gene>
    <name evidence="2" type="ORF">MNBD_GAMMA16-1164</name>
</gene>
<sequence length="395" mass="44861">MNIMKNSPTYQNYALTYLLILISGSSLYNANKEMILLSVFPCLVALMLVSKKRISIVFFFYCLLMLAILLALFFYTQGSLPLPSIIGTMMSLFIAYAILSIVREHFLESFVRVVMVIAVISLIGYSIDSLGFRPVMLSILPGEAWKFIYHFDYHIHLERNNAIFYEPGAYQVYLNAAIFVLAFSNVSIPRKTKLIFFAVLVVTLLTTGSTTGYLMFAFLLLVMLLKSPLLTGKLKVGVLVFGAIMMASSPLLLNEIILKKLESYTSIKDITDSDNRRSLDVLVDIEVFKSYPFGAGYDEYSKNFAQVGQLKEGTGSSNGFTRTFAIYGFPFTLFFFGTLFFFFYKFFHDRVVIFSGFFLLMVFLYSQSNFVFSHIILALIAAIFVYDAPHREKKL</sequence>
<feature type="transmembrane region" description="Helical" evidence="1">
    <location>
        <begin position="353"/>
        <end position="386"/>
    </location>
</feature>
<organism evidence="2">
    <name type="scientific">hydrothermal vent metagenome</name>
    <dbReference type="NCBI Taxonomy" id="652676"/>
    <lineage>
        <taxon>unclassified sequences</taxon>
        <taxon>metagenomes</taxon>
        <taxon>ecological metagenomes</taxon>
    </lineage>
</organism>
<dbReference type="AlphaFoldDB" id="A0A3B0ZHS6"/>
<feature type="transmembrane region" description="Helical" evidence="1">
    <location>
        <begin position="82"/>
        <end position="102"/>
    </location>
</feature>
<feature type="transmembrane region" description="Helical" evidence="1">
    <location>
        <begin position="324"/>
        <end position="347"/>
    </location>
</feature>
<feature type="transmembrane region" description="Helical" evidence="1">
    <location>
        <begin position="236"/>
        <end position="258"/>
    </location>
</feature>